<feature type="compositionally biased region" description="Low complexity" evidence="1">
    <location>
        <begin position="103"/>
        <end position="118"/>
    </location>
</feature>
<proteinExistence type="predicted"/>
<protein>
    <recommendedName>
        <fullName evidence="4">Roadblock/LC7 domain-containing protein</fullName>
    </recommendedName>
</protein>
<evidence type="ECO:0000313" key="3">
    <source>
        <dbReference type="Proteomes" id="UP000248326"/>
    </source>
</evidence>
<feature type="region of interest" description="Disordered" evidence="1">
    <location>
        <begin position="102"/>
        <end position="129"/>
    </location>
</feature>
<dbReference type="Proteomes" id="UP000248326">
    <property type="component" value="Unassembled WGS sequence"/>
</dbReference>
<dbReference type="SUPFAM" id="SSF103196">
    <property type="entry name" value="Roadblock/LC7 domain"/>
    <property type="match status" value="1"/>
</dbReference>
<evidence type="ECO:0008006" key="4">
    <source>
        <dbReference type="Google" id="ProtNLM"/>
    </source>
</evidence>
<reference evidence="2 3" key="1">
    <citation type="submission" date="2018-06" db="EMBL/GenBank/DDBJ databases">
        <title>Genomic Encyclopedia of Type Strains, Phase IV (KMG-IV): sequencing the most valuable type-strain genomes for metagenomic binning, comparative biology and taxonomic classification.</title>
        <authorList>
            <person name="Goeker M."/>
        </authorList>
    </citation>
    <scope>NUCLEOTIDE SEQUENCE [LARGE SCALE GENOMIC DNA]</scope>
    <source>
        <strain evidence="2 3">DSM 18048</strain>
    </source>
</reference>
<organism evidence="2 3">
    <name type="scientific">Deinococcus yavapaiensis KR-236</name>
    <dbReference type="NCBI Taxonomy" id="694435"/>
    <lineage>
        <taxon>Bacteria</taxon>
        <taxon>Thermotogati</taxon>
        <taxon>Deinococcota</taxon>
        <taxon>Deinococci</taxon>
        <taxon>Deinococcales</taxon>
        <taxon>Deinococcaceae</taxon>
        <taxon>Deinococcus</taxon>
    </lineage>
</organism>
<dbReference type="AlphaFoldDB" id="A0A318SFQ1"/>
<name>A0A318SFQ1_9DEIO</name>
<accession>A0A318SFQ1</accession>
<dbReference type="EMBL" id="QJSX01000002">
    <property type="protein sequence ID" value="PYE55696.1"/>
    <property type="molecule type" value="Genomic_DNA"/>
</dbReference>
<evidence type="ECO:0000256" key="1">
    <source>
        <dbReference type="SAM" id="MobiDB-lite"/>
    </source>
</evidence>
<keyword evidence="3" id="KW-1185">Reference proteome</keyword>
<evidence type="ECO:0000313" key="2">
    <source>
        <dbReference type="EMBL" id="PYE55696.1"/>
    </source>
</evidence>
<gene>
    <name evidence="2" type="ORF">DES52_10259</name>
</gene>
<comment type="caution">
    <text evidence="2">The sequence shown here is derived from an EMBL/GenBank/DDBJ whole genome shotgun (WGS) entry which is preliminary data.</text>
</comment>
<sequence>MSNFVYSMVSEALARVVSERAADHMLRAALHDSGLTPDDVTAEEMQRVIVGPLQQRLIAVMPPARASAELTLLASRLQASYPKAPTLFPEASGPVWDDATLQSASSAPMSSAPVEASATPTPATSDDEVDEEFEFDLDDFLLDDPEDAGGGKSYVLSHPSGQDELLSDLARFEGVVGVVVCDHTGKVVRSRVPRGSDTLARLVAHLPVITADRPTRLICADLGAHTVCVKTLDVHLVGVLASGSTNLGRLIVELSALKETV</sequence>
<dbReference type="OrthoDB" id="74211at2"/>
<dbReference type="RefSeq" id="WP_110885260.1">
    <property type="nucleotide sequence ID" value="NZ_QJSX01000002.1"/>
</dbReference>